<dbReference type="SUPFAM" id="SSF53686">
    <property type="entry name" value="Tryptophan synthase beta subunit-like PLP-dependent enzymes"/>
    <property type="match status" value="1"/>
</dbReference>
<evidence type="ECO:0000256" key="4">
    <source>
        <dbReference type="ARBA" id="ARBA00022679"/>
    </source>
</evidence>
<dbReference type="EMBL" id="DTCK01000023">
    <property type="protein sequence ID" value="HGQ35844.1"/>
    <property type="molecule type" value="Genomic_DNA"/>
</dbReference>
<dbReference type="EMBL" id="DTBD01000014">
    <property type="protein sequence ID" value="HGQ64019.1"/>
    <property type="molecule type" value="Genomic_DNA"/>
</dbReference>
<comment type="similarity">
    <text evidence="2">Belongs to the cysteine synthase/cystathionine beta-synthase family.</text>
</comment>
<dbReference type="GO" id="GO:0019344">
    <property type="term" value="P:cysteine biosynthetic process"/>
    <property type="evidence" value="ECO:0007669"/>
    <property type="project" value="UniProtKB-KW"/>
</dbReference>
<dbReference type="PANTHER" id="PTHR10314">
    <property type="entry name" value="CYSTATHIONINE BETA-SYNTHASE"/>
    <property type="match status" value="1"/>
</dbReference>
<evidence type="ECO:0000313" key="9">
    <source>
        <dbReference type="EMBL" id="HGQ64019.1"/>
    </source>
</evidence>
<accession>A0A7C4JJQ7</accession>
<dbReference type="InterPro" id="IPR036052">
    <property type="entry name" value="TrpB-like_PALP_sf"/>
</dbReference>
<dbReference type="InterPro" id="IPR001926">
    <property type="entry name" value="TrpB-like_PALP"/>
</dbReference>
<evidence type="ECO:0000313" key="8">
    <source>
        <dbReference type="EMBL" id="HGQ35844.1"/>
    </source>
</evidence>
<proteinExistence type="inferred from homology"/>
<keyword evidence="5" id="KW-0663">Pyridoxal phosphate</keyword>
<comment type="caution">
    <text evidence="9">The sequence shown here is derived from an EMBL/GenBank/DDBJ whole genome shotgun (WGS) entry which is preliminary data.</text>
</comment>
<protein>
    <submittedName>
        <fullName evidence="9">Cysteine synthase family protein</fullName>
    </submittedName>
</protein>
<dbReference type="Gene3D" id="3.40.50.1100">
    <property type="match status" value="2"/>
</dbReference>
<comment type="cofactor">
    <cofactor evidence="1">
        <name>pyridoxal 5'-phosphate</name>
        <dbReference type="ChEBI" id="CHEBI:597326"/>
    </cofactor>
</comment>
<feature type="domain" description="Tryptophan synthase beta chain-like PALP" evidence="7">
    <location>
        <begin position="31"/>
        <end position="311"/>
    </location>
</feature>
<keyword evidence="3" id="KW-0028">Amino-acid biosynthesis</keyword>
<keyword evidence="4" id="KW-0808">Transferase</keyword>
<reference evidence="9" key="1">
    <citation type="journal article" date="2020" name="mSystems">
        <title>Genome- and Community-Level Interaction Insights into Carbon Utilization and Element Cycling Functions of Hydrothermarchaeota in Hydrothermal Sediment.</title>
        <authorList>
            <person name="Zhou Z."/>
            <person name="Liu Y."/>
            <person name="Xu W."/>
            <person name="Pan J."/>
            <person name="Luo Z.H."/>
            <person name="Li M."/>
        </authorList>
    </citation>
    <scope>NUCLEOTIDE SEQUENCE [LARGE SCALE GENOMIC DNA]</scope>
    <source>
        <strain evidence="9">SpSt-637</strain>
        <strain evidence="8">SpSt-667</strain>
    </source>
</reference>
<dbReference type="FunFam" id="3.40.50.1100:FF:000006">
    <property type="entry name" value="Cysteine synthase"/>
    <property type="match status" value="1"/>
</dbReference>
<name>A0A7C4JJQ7_9CREN</name>
<evidence type="ECO:0000256" key="5">
    <source>
        <dbReference type="ARBA" id="ARBA00022898"/>
    </source>
</evidence>
<evidence type="ECO:0000256" key="2">
    <source>
        <dbReference type="ARBA" id="ARBA00007103"/>
    </source>
</evidence>
<sequence length="325" mass="35177">MHGFILFKRSVTCIVGAGKRWFALNLGGVLGLIGNTPIVELKKIKPENNCRLFVKLEYFNPTGSHKDRIALYMVKDAMERHRLKKGDVVVEASSGNTAISVAFVAIRFGLTPVIVVPKNTSRGKVLLLKLMGAEVTEGDEDPASPSYYIKLAERIAKERGGVFLNQYANTANAKAHYETTAVEIWNQLKGSIDALVMGVGTGGTISGVGRFLKEKKKEVLVVAVTPKGSKLAGGRGLDRIEGLLHKDIPPLLDLSMVDRVIEVSYSEAVDMCIKLAREEGILGGVSSGANIVGALRISKELKPGSTIVTLIVDSIFRYLDTLVKD</sequence>
<dbReference type="Pfam" id="PF00291">
    <property type="entry name" value="PALP"/>
    <property type="match status" value="1"/>
</dbReference>
<evidence type="ECO:0000256" key="1">
    <source>
        <dbReference type="ARBA" id="ARBA00001933"/>
    </source>
</evidence>
<evidence type="ECO:0000256" key="3">
    <source>
        <dbReference type="ARBA" id="ARBA00022605"/>
    </source>
</evidence>
<evidence type="ECO:0000256" key="6">
    <source>
        <dbReference type="ARBA" id="ARBA00023192"/>
    </source>
</evidence>
<evidence type="ECO:0000259" key="7">
    <source>
        <dbReference type="Pfam" id="PF00291"/>
    </source>
</evidence>
<dbReference type="GO" id="GO:0016740">
    <property type="term" value="F:transferase activity"/>
    <property type="evidence" value="ECO:0007669"/>
    <property type="project" value="UniProtKB-KW"/>
</dbReference>
<dbReference type="AlphaFoldDB" id="A0A7C4JJQ7"/>
<dbReference type="InterPro" id="IPR050214">
    <property type="entry name" value="Cys_Synth/Cystath_Beta-Synth"/>
</dbReference>
<gene>
    <name evidence="9" type="ORF">ENU08_02090</name>
    <name evidence="8" type="ORF">ENU41_04095</name>
</gene>
<keyword evidence="6" id="KW-0198">Cysteine biosynthesis</keyword>
<dbReference type="CDD" id="cd01561">
    <property type="entry name" value="CBS_like"/>
    <property type="match status" value="1"/>
</dbReference>
<organism evidence="9">
    <name type="scientific">Ignisphaera aggregans</name>
    <dbReference type="NCBI Taxonomy" id="334771"/>
    <lineage>
        <taxon>Archaea</taxon>
        <taxon>Thermoproteota</taxon>
        <taxon>Thermoprotei</taxon>
        <taxon>Desulfurococcales</taxon>
        <taxon>Desulfurococcaceae</taxon>
        <taxon>Ignisphaera</taxon>
    </lineage>
</organism>